<evidence type="ECO:0000313" key="1">
    <source>
        <dbReference type="EMBL" id="KAF2627202.1"/>
    </source>
</evidence>
<evidence type="ECO:0000313" key="2">
    <source>
        <dbReference type="Proteomes" id="UP000799754"/>
    </source>
</evidence>
<organism evidence="1 2">
    <name type="scientific">Macroventuria anomochaeta</name>
    <dbReference type="NCBI Taxonomy" id="301207"/>
    <lineage>
        <taxon>Eukaryota</taxon>
        <taxon>Fungi</taxon>
        <taxon>Dikarya</taxon>
        <taxon>Ascomycota</taxon>
        <taxon>Pezizomycotina</taxon>
        <taxon>Dothideomycetes</taxon>
        <taxon>Pleosporomycetidae</taxon>
        <taxon>Pleosporales</taxon>
        <taxon>Pleosporineae</taxon>
        <taxon>Didymellaceae</taxon>
        <taxon>Macroventuria</taxon>
    </lineage>
</organism>
<name>A0ACB6S242_9PLEO</name>
<protein>
    <submittedName>
        <fullName evidence="1">Uncharacterized protein</fullName>
    </submittedName>
</protein>
<dbReference type="EMBL" id="MU006718">
    <property type="protein sequence ID" value="KAF2627202.1"/>
    <property type="molecule type" value="Genomic_DNA"/>
</dbReference>
<keyword evidence="2" id="KW-1185">Reference proteome</keyword>
<comment type="caution">
    <text evidence="1">The sequence shown here is derived from an EMBL/GenBank/DDBJ whole genome shotgun (WGS) entry which is preliminary data.</text>
</comment>
<dbReference type="Proteomes" id="UP000799754">
    <property type="component" value="Unassembled WGS sequence"/>
</dbReference>
<proteinExistence type="predicted"/>
<gene>
    <name evidence="1" type="ORF">BU25DRAFT_422071</name>
</gene>
<reference evidence="1" key="1">
    <citation type="journal article" date="2020" name="Stud. Mycol.">
        <title>101 Dothideomycetes genomes: a test case for predicting lifestyles and emergence of pathogens.</title>
        <authorList>
            <person name="Haridas S."/>
            <person name="Albert R."/>
            <person name="Binder M."/>
            <person name="Bloem J."/>
            <person name="Labutti K."/>
            <person name="Salamov A."/>
            <person name="Andreopoulos B."/>
            <person name="Baker S."/>
            <person name="Barry K."/>
            <person name="Bills G."/>
            <person name="Bluhm B."/>
            <person name="Cannon C."/>
            <person name="Castanera R."/>
            <person name="Culley D."/>
            <person name="Daum C."/>
            <person name="Ezra D."/>
            <person name="Gonzalez J."/>
            <person name="Henrissat B."/>
            <person name="Kuo A."/>
            <person name="Liang C."/>
            <person name="Lipzen A."/>
            <person name="Lutzoni F."/>
            <person name="Magnuson J."/>
            <person name="Mondo S."/>
            <person name="Nolan M."/>
            <person name="Ohm R."/>
            <person name="Pangilinan J."/>
            <person name="Park H.-J."/>
            <person name="Ramirez L."/>
            <person name="Alfaro M."/>
            <person name="Sun H."/>
            <person name="Tritt A."/>
            <person name="Yoshinaga Y."/>
            <person name="Zwiers L.-H."/>
            <person name="Turgeon B."/>
            <person name="Goodwin S."/>
            <person name="Spatafora J."/>
            <person name="Crous P."/>
            <person name="Grigoriev I."/>
        </authorList>
    </citation>
    <scope>NUCLEOTIDE SEQUENCE</scope>
    <source>
        <strain evidence="1">CBS 525.71</strain>
    </source>
</reference>
<accession>A0ACB6S242</accession>
<sequence length="154" mass="17864">MRRRRIRWTDSQGLEPLWDEDTRGMKDRLMYWLNESRDAKCGLLHDQVFSILELAAEGAAITADYSMPLFQLACQVIEASDCRICLCEVCLVTSTEYGSEWAVNFDEITVQVPIQRLANWWSRSMALCDRAKRGTPRPPVRIKRGNVPHNYVKR</sequence>